<gene>
    <name evidence="1" type="ORF">Tci_890726</name>
</gene>
<reference evidence="1" key="1">
    <citation type="journal article" date="2019" name="Sci. Rep.">
        <title>Draft genome of Tanacetum cinerariifolium, the natural source of mosquito coil.</title>
        <authorList>
            <person name="Yamashiro T."/>
            <person name="Shiraishi A."/>
            <person name="Satake H."/>
            <person name="Nakayama K."/>
        </authorList>
    </citation>
    <scope>NUCLEOTIDE SEQUENCE</scope>
</reference>
<evidence type="ECO:0000313" key="1">
    <source>
        <dbReference type="EMBL" id="GFD18757.1"/>
    </source>
</evidence>
<dbReference type="AlphaFoldDB" id="A0A699U8G8"/>
<accession>A0A699U8G8</accession>
<dbReference type="EMBL" id="BKCJ011309558">
    <property type="protein sequence ID" value="GFD18757.1"/>
    <property type="molecule type" value="Genomic_DNA"/>
</dbReference>
<sequence length="77" mass="8986">STVEEPKPLKKQAQIEKDEAYARELKAELNKNISWDDVIEQTYCCWYKLKLLDNAADSRLRLLGQSAAVDDKMKKYH</sequence>
<organism evidence="1">
    <name type="scientific">Tanacetum cinerariifolium</name>
    <name type="common">Dalmatian daisy</name>
    <name type="synonym">Chrysanthemum cinerariifolium</name>
    <dbReference type="NCBI Taxonomy" id="118510"/>
    <lineage>
        <taxon>Eukaryota</taxon>
        <taxon>Viridiplantae</taxon>
        <taxon>Streptophyta</taxon>
        <taxon>Embryophyta</taxon>
        <taxon>Tracheophyta</taxon>
        <taxon>Spermatophyta</taxon>
        <taxon>Magnoliopsida</taxon>
        <taxon>eudicotyledons</taxon>
        <taxon>Gunneridae</taxon>
        <taxon>Pentapetalae</taxon>
        <taxon>asterids</taxon>
        <taxon>campanulids</taxon>
        <taxon>Asterales</taxon>
        <taxon>Asteraceae</taxon>
        <taxon>Asteroideae</taxon>
        <taxon>Anthemideae</taxon>
        <taxon>Anthemidinae</taxon>
        <taxon>Tanacetum</taxon>
    </lineage>
</organism>
<comment type="caution">
    <text evidence="1">The sequence shown here is derived from an EMBL/GenBank/DDBJ whole genome shotgun (WGS) entry which is preliminary data.</text>
</comment>
<name>A0A699U8G8_TANCI</name>
<feature type="non-terminal residue" evidence="1">
    <location>
        <position position="1"/>
    </location>
</feature>
<proteinExistence type="predicted"/>
<protein>
    <submittedName>
        <fullName evidence="1">Uncharacterized protein</fullName>
    </submittedName>
</protein>